<dbReference type="AlphaFoldDB" id="A0AAF3F7D5"/>
<evidence type="ECO:0000313" key="2">
    <source>
        <dbReference type="WBParaSite" id="MBELARI_LOCUS2824"/>
    </source>
</evidence>
<dbReference type="WBParaSite" id="MBELARI_LOCUS2824">
    <property type="protein sequence ID" value="MBELARI_LOCUS2824"/>
    <property type="gene ID" value="MBELARI_LOCUS2824"/>
</dbReference>
<keyword evidence="1" id="KW-1185">Reference proteome</keyword>
<reference evidence="2" key="1">
    <citation type="submission" date="2024-02" db="UniProtKB">
        <authorList>
            <consortium name="WormBaseParasite"/>
        </authorList>
    </citation>
    <scope>IDENTIFICATION</scope>
</reference>
<organism evidence="1 2">
    <name type="scientific">Mesorhabditis belari</name>
    <dbReference type="NCBI Taxonomy" id="2138241"/>
    <lineage>
        <taxon>Eukaryota</taxon>
        <taxon>Metazoa</taxon>
        <taxon>Ecdysozoa</taxon>
        <taxon>Nematoda</taxon>
        <taxon>Chromadorea</taxon>
        <taxon>Rhabditida</taxon>
        <taxon>Rhabditina</taxon>
        <taxon>Rhabditomorpha</taxon>
        <taxon>Rhabditoidea</taxon>
        <taxon>Rhabditidae</taxon>
        <taxon>Mesorhabditinae</taxon>
        <taxon>Mesorhabditis</taxon>
    </lineage>
</organism>
<sequence length="52" mass="6069">MRKRDHRGISRCFETQVDGCVSTMNGPQIPKNRYLSTSALHRMPSRGKIQHW</sequence>
<evidence type="ECO:0000313" key="1">
    <source>
        <dbReference type="Proteomes" id="UP000887575"/>
    </source>
</evidence>
<protein>
    <submittedName>
        <fullName evidence="2">Uncharacterized protein</fullName>
    </submittedName>
</protein>
<accession>A0AAF3F7D5</accession>
<proteinExistence type="predicted"/>
<dbReference type="Proteomes" id="UP000887575">
    <property type="component" value="Unassembled WGS sequence"/>
</dbReference>
<name>A0AAF3F7D5_9BILA</name>